<sequence>MDELNTRSRESLLRKFFSEIEKEERLERFIVERLKQSKVKSITDLCEKLPASVREEMNSDGSNNVLPRISETEDYVDDGITTTRSIHDSVEELSLKLEWFKVRTLKIGGDIEGDDDEAEIGVGGLMTRDEVHGDEGADSEGDTKDKVTALIEIDLTDYEFLFEDNVTFYNNQLGFEDLDGPGKENIFPTNDGNQEGQHENINEAENNAHHGENKADSEFDEDVTGKWLSDAENDDGTWHYDNKQVNPSYLGMKFVDEVRDHPDINLDSLRKKMKSRFDM</sequence>
<name>A0A4S4EWZ5_CAMSN</name>
<evidence type="ECO:0000313" key="1">
    <source>
        <dbReference type="EMBL" id="THG21075.1"/>
    </source>
</evidence>
<dbReference type="Proteomes" id="UP000306102">
    <property type="component" value="Unassembled WGS sequence"/>
</dbReference>
<reference evidence="1 2" key="1">
    <citation type="journal article" date="2018" name="Proc. Natl. Acad. Sci. U.S.A.">
        <title>Draft genome sequence of Camellia sinensis var. sinensis provides insights into the evolution of the tea genome and tea quality.</title>
        <authorList>
            <person name="Wei C."/>
            <person name="Yang H."/>
            <person name="Wang S."/>
            <person name="Zhao J."/>
            <person name="Liu C."/>
            <person name="Gao L."/>
            <person name="Xia E."/>
            <person name="Lu Y."/>
            <person name="Tai Y."/>
            <person name="She G."/>
            <person name="Sun J."/>
            <person name="Cao H."/>
            <person name="Tong W."/>
            <person name="Gao Q."/>
            <person name="Li Y."/>
            <person name="Deng W."/>
            <person name="Jiang X."/>
            <person name="Wang W."/>
            <person name="Chen Q."/>
            <person name="Zhang S."/>
            <person name="Li H."/>
            <person name="Wu J."/>
            <person name="Wang P."/>
            <person name="Li P."/>
            <person name="Shi C."/>
            <person name="Zheng F."/>
            <person name="Jian J."/>
            <person name="Huang B."/>
            <person name="Shan D."/>
            <person name="Shi M."/>
            <person name="Fang C."/>
            <person name="Yue Y."/>
            <person name="Li F."/>
            <person name="Li D."/>
            <person name="Wei S."/>
            <person name="Han B."/>
            <person name="Jiang C."/>
            <person name="Yin Y."/>
            <person name="Xia T."/>
            <person name="Zhang Z."/>
            <person name="Bennetzen J.L."/>
            <person name="Zhao S."/>
            <person name="Wan X."/>
        </authorList>
    </citation>
    <scope>NUCLEOTIDE SEQUENCE [LARGE SCALE GENOMIC DNA]</scope>
    <source>
        <strain evidence="2">cv. Shuchazao</strain>
        <tissue evidence="1">Leaf</tissue>
    </source>
</reference>
<proteinExistence type="predicted"/>
<gene>
    <name evidence="1" type="ORF">TEA_007955</name>
</gene>
<keyword evidence="2" id="KW-1185">Reference proteome</keyword>
<comment type="caution">
    <text evidence="1">The sequence shown here is derived from an EMBL/GenBank/DDBJ whole genome shotgun (WGS) entry which is preliminary data.</text>
</comment>
<evidence type="ECO:0000313" key="2">
    <source>
        <dbReference type="Proteomes" id="UP000306102"/>
    </source>
</evidence>
<dbReference type="AlphaFoldDB" id="A0A4S4EWZ5"/>
<organism evidence="1 2">
    <name type="scientific">Camellia sinensis var. sinensis</name>
    <name type="common">China tea</name>
    <dbReference type="NCBI Taxonomy" id="542762"/>
    <lineage>
        <taxon>Eukaryota</taxon>
        <taxon>Viridiplantae</taxon>
        <taxon>Streptophyta</taxon>
        <taxon>Embryophyta</taxon>
        <taxon>Tracheophyta</taxon>
        <taxon>Spermatophyta</taxon>
        <taxon>Magnoliopsida</taxon>
        <taxon>eudicotyledons</taxon>
        <taxon>Gunneridae</taxon>
        <taxon>Pentapetalae</taxon>
        <taxon>asterids</taxon>
        <taxon>Ericales</taxon>
        <taxon>Theaceae</taxon>
        <taxon>Camellia</taxon>
    </lineage>
</organism>
<protein>
    <submittedName>
        <fullName evidence="1">Uncharacterized protein</fullName>
    </submittedName>
</protein>
<accession>A0A4S4EWZ5</accession>
<dbReference type="EMBL" id="SDRB02001600">
    <property type="protein sequence ID" value="THG21075.1"/>
    <property type="molecule type" value="Genomic_DNA"/>
</dbReference>